<dbReference type="Proteomes" id="UP000063229">
    <property type="component" value="Chromosome"/>
</dbReference>
<dbReference type="STRING" id="46677.AWM79_22945"/>
<accession>A0A0X1T862</accession>
<name>A0A0X1T862_PSEAA</name>
<reference evidence="1 2" key="1">
    <citation type="submission" date="2016-01" db="EMBL/GenBank/DDBJ databases">
        <authorList>
            <person name="McClelland M."/>
            <person name="Jain A."/>
            <person name="Saraogi P."/>
            <person name="Mendelson R."/>
            <person name="Westerman R."/>
            <person name="SanMiguel P."/>
            <person name="Csonka L."/>
        </authorList>
    </citation>
    <scope>NUCLEOTIDE SEQUENCE [LARGE SCALE GENOMIC DNA]</scope>
    <source>
        <strain evidence="1 2">NCPPB 2472</strain>
    </source>
</reference>
<sequence>MESMESNPPKEENQRSIAEARRAYAYQREWVAAGGVPAKQISEAREVMYANEEVVLGSESTNAGYEQGQTFASEGIYPQHGIQAYHRIRQAYALNSTVEFFQGLGIGIAFCPPPPYAQSVQKITDLDGCMNPTVVDLGTYPIGLGGVYKLLLDED</sequence>
<proteinExistence type="predicted"/>
<protein>
    <submittedName>
        <fullName evidence="1">Uncharacterized protein</fullName>
    </submittedName>
</protein>
<evidence type="ECO:0000313" key="2">
    <source>
        <dbReference type="Proteomes" id="UP000063229"/>
    </source>
</evidence>
<dbReference type="AlphaFoldDB" id="A0A0X1T862"/>
<dbReference type="KEGG" id="pagb:AWM79_22945"/>
<dbReference type="Gene3D" id="3.90.210.10">
    <property type="entry name" value="Heat-Labile Enterotoxin, subunit A"/>
    <property type="match status" value="1"/>
</dbReference>
<evidence type="ECO:0000313" key="1">
    <source>
        <dbReference type="EMBL" id="AMB87979.1"/>
    </source>
</evidence>
<dbReference type="EMBL" id="CP014135">
    <property type="protein sequence ID" value="AMB87979.1"/>
    <property type="molecule type" value="Genomic_DNA"/>
</dbReference>
<organism evidence="1 2">
    <name type="scientific">Pseudomonas agarici</name>
    <dbReference type="NCBI Taxonomy" id="46677"/>
    <lineage>
        <taxon>Bacteria</taxon>
        <taxon>Pseudomonadati</taxon>
        <taxon>Pseudomonadota</taxon>
        <taxon>Gammaproteobacteria</taxon>
        <taxon>Pseudomonadales</taxon>
        <taxon>Pseudomonadaceae</taxon>
        <taxon>Pseudomonas</taxon>
    </lineage>
</organism>
<gene>
    <name evidence="1" type="ORF">AWM79_22945</name>
</gene>
<keyword evidence="2" id="KW-1185">Reference proteome</keyword>